<comment type="cofactor">
    <cofactor evidence="1">
        <name>heme</name>
        <dbReference type="ChEBI" id="CHEBI:30413"/>
    </cofactor>
</comment>
<keyword evidence="9" id="KW-1185">Reference proteome</keyword>
<dbReference type="Gene3D" id="1.10.630.10">
    <property type="entry name" value="Cytochrome P450"/>
    <property type="match status" value="1"/>
</dbReference>
<evidence type="ECO:0000313" key="8">
    <source>
        <dbReference type="EMBL" id="EFC44551.1"/>
    </source>
</evidence>
<evidence type="ECO:0000256" key="5">
    <source>
        <dbReference type="ARBA" id="ARBA00023002"/>
    </source>
</evidence>
<reference evidence="8 9" key="1">
    <citation type="journal article" date="2010" name="Cell">
        <title>The genome of Naegleria gruberi illuminates early eukaryotic versatility.</title>
        <authorList>
            <person name="Fritz-Laylin L.K."/>
            <person name="Prochnik S.E."/>
            <person name="Ginger M.L."/>
            <person name="Dacks J.B."/>
            <person name="Carpenter M.L."/>
            <person name="Field M.C."/>
            <person name="Kuo A."/>
            <person name="Paredez A."/>
            <person name="Chapman J."/>
            <person name="Pham J."/>
            <person name="Shu S."/>
            <person name="Neupane R."/>
            <person name="Cipriano M."/>
            <person name="Mancuso J."/>
            <person name="Tu H."/>
            <person name="Salamov A."/>
            <person name="Lindquist E."/>
            <person name="Shapiro H."/>
            <person name="Lucas S."/>
            <person name="Grigoriev I.V."/>
            <person name="Cande W.Z."/>
            <person name="Fulton C."/>
            <person name="Rokhsar D.S."/>
            <person name="Dawson S.C."/>
        </authorList>
    </citation>
    <scope>NUCLEOTIDE SEQUENCE [LARGE SCALE GENOMIC DNA]</scope>
    <source>
        <strain evidence="8 9">NEG-M</strain>
    </source>
</reference>
<dbReference type="OrthoDB" id="3945418at2759"/>
<dbReference type="InterPro" id="IPR001128">
    <property type="entry name" value="Cyt_P450"/>
</dbReference>
<comment type="similarity">
    <text evidence="2">Belongs to the cytochrome P450 family.</text>
</comment>
<dbReference type="GO" id="GO:0016705">
    <property type="term" value="F:oxidoreductase activity, acting on paired donors, with incorporation or reduction of molecular oxygen"/>
    <property type="evidence" value="ECO:0007669"/>
    <property type="project" value="InterPro"/>
</dbReference>
<accession>D2VER3</accession>
<dbReference type="GO" id="GO:0005506">
    <property type="term" value="F:iron ion binding"/>
    <property type="evidence" value="ECO:0007669"/>
    <property type="project" value="InterPro"/>
</dbReference>
<dbReference type="GO" id="GO:0020037">
    <property type="term" value="F:heme binding"/>
    <property type="evidence" value="ECO:0007669"/>
    <property type="project" value="InterPro"/>
</dbReference>
<keyword evidence="7" id="KW-0503">Monooxygenase</keyword>
<dbReference type="InterPro" id="IPR050479">
    <property type="entry name" value="CYP11_CYP27_families"/>
</dbReference>
<keyword evidence="6" id="KW-0408">Iron</keyword>
<dbReference type="STRING" id="5762.D2VER3"/>
<proteinExistence type="inferred from homology"/>
<dbReference type="RefSeq" id="XP_002677295.1">
    <property type="nucleotide sequence ID" value="XM_002677249.1"/>
</dbReference>
<dbReference type="InParanoid" id="D2VER3"/>
<dbReference type="PANTHER" id="PTHR24279">
    <property type="entry name" value="CYTOCHROME P450"/>
    <property type="match status" value="1"/>
</dbReference>
<sequence>MINQVRRSRVVSLSNNINKYQQLVFDRETVHRMFTNQIGNKVLHQQAQDASSTNAAGQDISKCPYHQQPQQPPQVIKSFDEIPGPKGLPLVGNLFHIMKGVKKNASPYFASLCEEYGEIVKLDVVGKKMLFLGNPTDMEYLYKHEERRNVVDPSRKFKLERGLPLTPIEMYLHEPWNETRQLYNIAMKPDFQTQVTLPQLTEINGEYIRRIIKYLEETDNPEKFRLVDGVGAVSRYGFDAVLKVFLGAKLTDDVTKTFPFDVADFVKVSTEFLDDPLRLISKPSLYKYFKTAEYKQMEQAMEKSLSYANYVMDRFKNNPSDKPRFYETLMERSKDEPNQIALVQSVMITFLQAAIDITMR</sequence>
<dbReference type="PANTHER" id="PTHR24279:SF120">
    <property type="entry name" value="CYTOCHROME P450"/>
    <property type="match status" value="1"/>
</dbReference>
<organism evidence="9">
    <name type="scientific">Naegleria gruberi</name>
    <name type="common">Amoeba</name>
    <dbReference type="NCBI Taxonomy" id="5762"/>
    <lineage>
        <taxon>Eukaryota</taxon>
        <taxon>Discoba</taxon>
        <taxon>Heterolobosea</taxon>
        <taxon>Tetramitia</taxon>
        <taxon>Eutetramitia</taxon>
        <taxon>Vahlkampfiidae</taxon>
        <taxon>Naegleria</taxon>
    </lineage>
</organism>
<dbReference type="VEuPathDB" id="AmoebaDB:NAEGRDRAFT_67364"/>
<keyword evidence="5" id="KW-0560">Oxidoreductase</keyword>
<dbReference type="AlphaFoldDB" id="D2VER3"/>
<evidence type="ECO:0000256" key="6">
    <source>
        <dbReference type="ARBA" id="ARBA00023004"/>
    </source>
</evidence>
<evidence type="ECO:0000256" key="1">
    <source>
        <dbReference type="ARBA" id="ARBA00001971"/>
    </source>
</evidence>
<evidence type="ECO:0000256" key="4">
    <source>
        <dbReference type="ARBA" id="ARBA00022723"/>
    </source>
</evidence>
<dbReference type="KEGG" id="ngr:NAEGRDRAFT_67364"/>
<dbReference type="Pfam" id="PF00067">
    <property type="entry name" value="p450"/>
    <property type="match status" value="1"/>
</dbReference>
<evidence type="ECO:0000256" key="7">
    <source>
        <dbReference type="ARBA" id="ARBA00023033"/>
    </source>
</evidence>
<dbReference type="GO" id="GO:0004497">
    <property type="term" value="F:monooxygenase activity"/>
    <property type="evidence" value="ECO:0007669"/>
    <property type="project" value="UniProtKB-KW"/>
</dbReference>
<keyword evidence="3" id="KW-0349">Heme</keyword>
<evidence type="ECO:0000256" key="3">
    <source>
        <dbReference type="ARBA" id="ARBA00022617"/>
    </source>
</evidence>
<evidence type="ECO:0000313" key="9">
    <source>
        <dbReference type="Proteomes" id="UP000006671"/>
    </source>
</evidence>
<dbReference type="GeneID" id="8848746"/>
<dbReference type="EMBL" id="GG738867">
    <property type="protein sequence ID" value="EFC44551.1"/>
    <property type="molecule type" value="Genomic_DNA"/>
</dbReference>
<gene>
    <name evidence="8" type="ORF">NAEGRDRAFT_67364</name>
</gene>
<dbReference type="Proteomes" id="UP000006671">
    <property type="component" value="Unassembled WGS sequence"/>
</dbReference>
<dbReference type="SUPFAM" id="SSF48264">
    <property type="entry name" value="Cytochrome P450"/>
    <property type="match status" value="1"/>
</dbReference>
<protein>
    <submittedName>
        <fullName evidence="8">Predicted protein</fullName>
    </submittedName>
</protein>
<evidence type="ECO:0000256" key="2">
    <source>
        <dbReference type="ARBA" id="ARBA00010617"/>
    </source>
</evidence>
<name>D2VER3_NAEGR</name>
<dbReference type="InterPro" id="IPR036396">
    <property type="entry name" value="Cyt_P450_sf"/>
</dbReference>
<keyword evidence="4" id="KW-0479">Metal-binding</keyword>